<dbReference type="Gene3D" id="2.40.128.20">
    <property type="match status" value="1"/>
</dbReference>
<feature type="transmembrane region" description="Helical" evidence="2">
    <location>
        <begin position="21"/>
        <end position="42"/>
    </location>
</feature>
<sequence length="255" mass="29319">ERTRVEERPGTFSVLLQRSVLGMRIAVVFPVEHIIFVLTIQLRLASAATSETCDAQASISNYFLHGPDAWKLVQHATKLFCLVYHSNNNETGSEMPCLCARVSFEETLEREAKIFYQFSPNDTELLTGVKPVKMHKTDQAYKHENEIIVKNVVNETKLEEAYRVLYTDYTSCAVLHSVSLGTQVWVHRDVLLDEREVPYLCHLVYELSAQDKRHMVFQWKHCQMRRSFTENIETPASLPTPTRLNKDVHAGHLSI</sequence>
<dbReference type="Pfam" id="PF02098">
    <property type="entry name" value="His_binding"/>
    <property type="match status" value="1"/>
</dbReference>
<evidence type="ECO:0000313" key="3">
    <source>
        <dbReference type="EMBL" id="AEO33662.1"/>
    </source>
</evidence>
<dbReference type="AlphaFoldDB" id="G3MJJ4"/>
<dbReference type="SUPFAM" id="SSF50814">
    <property type="entry name" value="Lipocalins"/>
    <property type="match status" value="1"/>
</dbReference>
<organism evidence="3">
    <name type="scientific">Amblyomma maculatum</name>
    <name type="common">Gulf Coast tick</name>
    <dbReference type="NCBI Taxonomy" id="34609"/>
    <lineage>
        <taxon>Eukaryota</taxon>
        <taxon>Metazoa</taxon>
        <taxon>Ecdysozoa</taxon>
        <taxon>Arthropoda</taxon>
        <taxon>Chelicerata</taxon>
        <taxon>Arachnida</taxon>
        <taxon>Acari</taxon>
        <taxon>Parasitiformes</taxon>
        <taxon>Ixodida</taxon>
        <taxon>Ixodoidea</taxon>
        <taxon>Ixodidae</taxon>
        <taxon>Amblyomminae</taxon>
        <taxon>Amblyomma</taxon>
    </lineage>
</organism>
<evidence type="ECO:0000256" key="2">
    <source>
        <dbReference type="SAM" id="Phobius"/>
    </source>
</evidence>
<dbReference type="EMBL" id="JO842045">
    <property type="protein sequence ID" value="AEO33662.1"/>
    <property type="molecule type" value="mRNA"/>
</dbReference>
<keyword evidence="2" id="KW-1133">Transmembrane helix</keyword>
<evidence type="ECO:0000256" key="1">
    <source>
        <dbReference type="SAM" id="MobiDB-lite"/>
    </source>
</evidence>
<keyword evidence="2" id="KW-0472">Membrane</keyword>
<reference evidence="3" key="1">
    <citation type="journal article" date="2011" name="PLoS ONE">
        <title>A deep insight into the sialotranscriptome of the gulf coast tick, Amblyomma maculatum.</title>
        <authorList>
            <person name="Karim S."/>
            <person name="Singh P."/>
            <person name="Ribeiro J.M."/>
        </authorList>
    </citation>
    <scope>NUCLEOTIDE SEQUENCE</scope>
    <source>
        <tissue evidence="3">Salivary gland</tissue>
    </source>
</reference>
<dbReference type="GO" id="GO:0030682">
    <property type="term" value="P:symbiont-mediated perturbation of host defenses"/>
    <property type="evidence" value="ECO:0007669"/>
    <property type="project" value="InterPro"/>
</dbReference>
<accession>G3MJJ4</accession>
<keyword evidence="2" id="KW-0812">Transmembrane</keyword>
<dbReference type="InterPro" id="IPR012674">
    <property type="entry name" value="Calycin"/>
</dbReference>
<feature type="non-terminal residue" evidence="3">
    <location>
        <position position="1"/>
    </location>
</feature>
<proteinExistence type="evidence at transcript level"/>
<feature type="compositionally biased region" description="Basic and acidic residues" evidence="1">
    <location>
        <begin position="244"/>
        <end position="255"/>
    </location>
</feature>
<dbReference type="InterPro" id="IPR002970">
    <property type="entry name" value="Tick_his-bd"/>
</dbReference>
<name>G3MJJ4_AMBMU</name>
<protein>
    <submittedName>
        <fullName evidence="3">Uncharacterized protein</fullName>
    </submittedName>
</protein>
<feature type="compositionally biased region" description="Polar residues" evidence="1">
    <location>
        <begin position="234"/>
        <end position="243"/>
    </location>
</feature>
<dbReference type="GO" id="GO:0043176">
    <property type="term" value="F:amine binding"/>
    <property type="evidence" value="ECO:0007669"/>
    <property type="project" value="InterPro"/>
</dbReference>
<feature type="non-terminal residue" evidence="3">
    <location>
        <position position="255"/>
    </location>
</feature>
<feature type="region of interest" description="Disordered" evidence="1">
    <location>
        <begin position="234"/>
        <end position="255"/>
    </location>
</feature>